<comment type="caution">
    <text evidence="2">The sequence shown here is derived from an EMBL/GenBank/DDBJ whole genome shotgun (WGS) entry which is preliminary data.</text>
</comment>
<name>A0A246E4D6_9HYPH</name>
<reference evidence="2 3" key="1">
    <citation type="submission" date="2017-03" db="EMBL/GenBank/DDBJ databases">
        <title>Genome of strain Rhizobium sp. CNPSo 668.</title>
        <authorList>
            <person name="Ribeiro R."/>
        </authorList>
    </citation>
    <scope>NUCLEOTIDE SEQUENCE [LARGE SCALE GENOMIC DNA]</scope>
    <source>
        <strain evidence="2 3">CNPSo 668</strain>
    </source>
</reference>
<evidence type="ECO:0000313" key="2">
    <source>
        <dbReference type="EMBL" id="OWO97035.1"/>
    </source>
</evidence>
<sequence>MVAPIANSTRLMDAVSFHIDHILFECDDGTSISSSSLLEFSAQRAFRQTPRRLVFCMCENDPGGLLGYLSLLKLDAVPLMLSASLAAAQFEKLVSAYRPGFAWLPDHRAGEFGDGHVLLSHMGYSLVAAGADEAYPIDDSLALLLSTSGSTGTPKFVRLSHDNILANAEAISTYLGLTGEERPITTLPPSYSYGLSIIHSHLLAGATIALTNKTFFDRAFWDFLKSSKATSFGGVPYHYEMLKKLRFPSMDLPSLRSLTQAGARMEPELTRDFAELCANKGIRYFSMYGQTEATARMSYLSPDRAIEKAGSIGRPIPGGAFWLEDEHGQKIEGNDAAGELVYYGRNVSMGYAEGYRDLALGDERGGVLRTGDIARRDAEGDYYIVGRLKRFLKMFGHRINLQDVEAQLLAAGHTVVCAGQDDQLEIYLPQGSGEAGKLIKAKLISDLKISPKAISVYAIAELPRNDSGKIQYNQLKSSAGDNLA</sequence>
<dbReference type="RefSeq" id="WP_088390549.1">
    <property type="nucleotide sequence ID" value="NZ_MXPU01000001.1"/>
</dbReference>
<organism evidence="2 3">
    <name type="scientific">Rhizobium esperanzae</name>
    <dbReference type="NCBI Taxonomy" id="1967781"/>
    <lineage>
        <taxon>Bacteria</taxon>
        <taxon>Pseudomonadati</taxon>
        <taxon>Pseudomonadota</taxon>
        <taxon>Alphaproteobacteria</taxon>
        <taxon>Hyphomicrobiales</taxon>
        <taxon>Rhizobiaceae</taxon>
        <taxon>Rhizobium/Agrobacterium group</taxon>
        <taxon>Rhizobium</taxon>
    </lineage>
</organism>
<gene>
    <name evidence="2" type="ORF">B5E41_01750</name>
</gene>
<dbReference type="InterPro" id="IPR050237">
    <property type="entry name" value="ATP-dep_AMP-bd_enzyme"/>
</dbReference>
<dbReference type="EMBL" id="MXPU01000001">
    <property type="protein sequence ID" value="OWO97035.1"/>
    <property type="molecule type" value="Genomic_DNA"/>
</dbReference>
<accession>A0A246E4D6</accession>
<dbReference type="PANTHER" id="PTHR43767:SF10">
    <property type="entry name" value="SURFACTIN SYNTHASE SUBUNIT 1"/>
    <property type="match status" value="1"/>
</dbReference>
<dbReference type="SUPFAM" id="SSF56801">
    <property type="entry name" value="Acetyl-CoA synthetase-like"/>
    <property type="match status" value="1"/>
</dbReference>
<evidence type="ECO:0000259" key="1">
    <source>
        <dbReference type="Pfam" id="PF00501"/>
    </source>
</evidence>
<dbReference type="AlphaFoldDB" id="A0A246E4D6"/>
<feature type="domain" description="AMP-dependent synthetase/ligase" evidence="1">
    <location>
        <begin position="54"/>
        <end position="351"/>
    </location>
</feature>
<proteinExistence type="predicted"/>
<protein>
    <recommendedName>
        <fullName evidence="1">AMP-dependent synthetase/ligase domain-containing protein</fullName>
    </recommendedName>
</protein>
<dbReference type="PANTHER" id="PTHR43767">
    <property type="entry name" value="LONG-CHAIN-FATTY-ACID--COA LIGASE"/>
    <property type="match status" value="1"/>
</dbReference>
<dbReference type="InterPro" id="IPR042099">
    <property type="entry name" value="ANL_N_sf"/>
</dbReference>
<dbReference type="InterPro" id="IPR000873">
    <property type="entry name" value="AMP-dep_synth/lig_dom"/>
</dbReference>
<dbReference type="Pfam" id="PF00501">
    <property type="entry name" value="AMP-binding"/>
    <property type="match status" value="1"/>
</dbReference>
<dbReference type="Gene3D" id="3.40.50.12780">
    <property type="entry name" value="N-terminal domain of ligase-like"/>
    <property type="match status" value="1"/>
</dbReference>
<dbReference type="Proteomes" id="UP000197269">
    <property type="component" value="Unassembled WGS sequence"/>
</dbReference>
<evidence type="ECO:0000313" key="3">
    <source>
        <dbReference type="Proteomes" id="UP000197269"/>
    </source>
</evidence>